<evidence type="ECO:0000256" key="1">
    <source>
        <dbReference type="ARBA" id="ARBA00009995"/>
    </source>
</evidence>
<dbReference type="OMA" id="ARSCCIT"/>
<accession>A0A7N0TA90</accession>
<dbReference type="PANTHER" id="PTHR48047:SF229">
    <property type="entry name" value="UDP-GLYCOSYLTRANSFERASE 73C3-RELATED"/>
    <property type="match status" value="1"/>
</dbReference>
<name>A0A7N0TA90_KALFE</name>
<dbReference type="GO" id="GO:0035251">
    <property type="term" value="F:UDP-glucosyltransferase activity"/>
    <property type="evidence" value="ECO:0007669"/>
    <property type="project" value="TreeGrafter"/>
</dbReference>
<reference evidence="2" key="1">
    <citation type="submission" date="2021-01" db="UniProtKB">
        <authorList>
            <consortium name="EnsemblPlants"/>
        </authorList>
    </citation>
    <scope>IDENTIFICATION</scope>
</reference>
<dbReference type="PANTHER" id="PTHR48047">
    <property type="entry name" value="GLYCOSYLTRANSFERASE"/>
    <property type="match status" value="1"/>
</dbReference>
<dbReference type="Gramene" id="Kaladp0029s0093.1.v1.1">
    <property type="protein sequence ID" value="Kaladp0029s0093.1.v1.1"/>
    <property type="gene ID" value="Kaladp0029s0093.v1.1"/>
</dbReference>
<evidence type="ECO:0000313" key="2">
    <source>
        <dbReference type="EnsemblPlants" id="Kaladp0029s0093.1.v1.1"/>
    </source>
</evidence>
<keyword evidence="3" id="KW-1185">Reference proteome</keyword>
<sequence length="325" mass="36058">MGDDKLHFVLLPFMAQGHAIPMIDIAKLLASRSGTTVTLLLTPLNHIRVKPILSRSSQLGAHIHVEELHFPAEEAGLPAGCNLGAMDDEKLHFVVLPFMAQGHAIPMIDIAKLLAARSCCITVMLLLTPLNHIRVKPILSRSSQLGAHIHVEELHFPAEEAGLPAGYENIDLLPSTSLIDKFWFAANMTQPQVETLLKKMMFPKQSCCLVADVAFIFATEVSQKLGIPRIFFNGMNCFASLCIHHIFTSNILDTVSNEFEYFDVPGMPGKISFTGSQVKGIMATPNDKESREAMEKLMRNENSAHMVISIPLRIWSMYTLDIMRT</sequence>
<dbReference type="Gene3D" id="3.40.50.2000">
    <property type="entry name" value="Glycogen Phosphorylase B"/>
    <property type="match status" value="2"/>
</dbReference>
<proteinExistence type="inferred from homology"/>
<dbReference type="AlphaFoldDB" id="A0A7N0TA90"/>
<comment type="similarity">
    <text evidence="1">Belongs to the UDP-glycosyltransferase family.</text>
</comment>
<protein>
    <submittedName>
        <fullName evidence="2">Uncharacterized protein</fullName>
    </submittedName>
</protein>
<dbReference type="Proteomes" id="UP000594263">
    <property type="component" value="Unplaced"/>
</dbReference>
<dbReference type="SUPFAM" id="SSF53756">
    <property type="entry name" value="UDP-Glycosyltransferase/glycogen phosphorylase"/>
    <property type="match status" value="2"/>
</dbReference>
<evidence type="ECO:0000313" key="3">
    <source>
        <dbReference type="Proteomes" id="UP000594263"/>
    </source>
</evidence>
<dbReference type="EnsemblPlants" id="Kaladp0029s0093.1.v1.1">
    <property type="protein sequence ID" value="Kaladp0029s0093.1.v1.1"/>
    <property type="gene ID" value="Kaladp0029s0093.v1.1"/>
</dbReference>
<organism evidence="2 3">
    <name type="scientific">Kalanchoe fedtschenkoi</name>
    <name type="common">Lavender scallops</name>
    <name type="synonym">South American air plant</name>
    <dbReference type="NCBI Taxonomy" id="63787"/>
    <lineage>
        <taxon>Eukaryota</taxon>
        <taxon>Viridiplantae</taxon>
        <taxon>Streptophyta</taxon>
        <taxon>Embryophyta</taxon>
        <taxon>Tracheophyta</taxon>
        <taxon>Spermatophyta</taxon>
        <taxon>Magnoliopsida</taxon>
        <taxon>eudicotyledons</taxon>
        <taxon>Gunneridae</taxon>
        <taxon>Pentapetalae</taxon>
        <taxon>Saxifragales</taxon>
        <taxon>Crassulaceae</taxon>
        <taxon>Kalanchoe</taxon>
    </lineage>
</organism>